<dbReference type="AlphaFoldDB" id="A0A1B0BJY9"/>
<dbReference type="EMBL" id="JXJN01015740">
    <property type="status" value="NOT_ANNOTATED_CDS"/>
    <property type="molecule type" value="Genomic_DNA"/>
</dbReference>
<dbReference type="EnsemblMetazoa" id="GPPI032565-RA">
    <property type="protein sequence ID" value="GPPI032565-PA"/>
    <property type="gene ID" value="GPPI032565"/>
</dbReference>
<sequence>MRIMRKIKFFEISVCLPTSSSSSSSPSVYGDVQRVKILYNKKDSALIQMAEPQQAYLGK</sequence>
<dbReference type="Proteomes" id="UP000092460">
    <property type="component" value="Unassembled WGS sequence"/>
</dbReference>
<reference evidence="2" key="1">
    <citation type="submission" date="2015-01" db="EMBL/GenBank/DDBJ databases">
        <authorList>
            <person name="Aksoy S."/>
            <person name="Warren W."/>
            <person name="Wilson R.K."/>
        </authorList>
    </citation>
    <scope>NUCLEOTIDE SEQUENCE [LARGE SCALE GENOMIC DNA]</scope>
    <source>
        <strain evidence="2">IAEA</strain>
    </source>
</reference>
<dbReference type="VEuPathDB" id="VectorBase:GPPI032565"/>
<dbReference type="Gene3D" id="3.30.70.330">
    <property type="match status" value="1"/>
</dbReference>
<dbReference type="InterPro" id="IPR012677">
    <property type="entry name" value="Nucleotide-bd_a/b_plait_sf"/>
</dbReference>
<keyword evidence="2" id="KW-1185">Reference proteome</keyword>
<name>A0A1B0BJY9_9MUSC</name>
<reference evidence="1" key="2">
    <citation type="submission" date="2020-05" db="UniProtKB">
        <authorList>
            <consortium name="EnsemblMetazoa"/>
        </authorList>
    </citation>
    <scope>IDENTIFICATION</scope>
    <source>
        <strain evidence="1">IAEA</strain>
    </source>
</reference>
<accession>A0A1B0BJY9</accession>
<protein>
    <submittedName>
        <fullName evidence="1">Uncharacterized protein</fullName>
    </submittedName>
</protein>
<dbReference type="Pfam" id="PF13893">
    <property type="entry name" value="RRM_5"/>
    <property type="match status" value="1"/>
</dbReference>
<organism evidence="1 2">
    <name type="scientific">Glossina palpalis gambiensis</name>
    <dbReference type="NCBI Taxonomy" id="67801"/>
    <lineage>
        <taxon>Eukaryota</taxon>
        <taxon>Metazoa</taxon>
        <taxon>Ecdysozoa</taxon>
        <taxon>Arthropoda</taxon>
        <taxon>Hexapoda</taxon>
        <taxon>Insecta</taxon>
        <taxon>Pterygota</taxon>
        <taxon>Neoptera</taxon>
        <taxon>Endopterygota</taxon>
        <taxon>Diptera</taxon>
        <taxon>Brachycera</taxon>
        <taxon>Muscomorpha</taxon>
        <taxon>Hippoboscoidea</taxon>
        <taxon>Glossinidae</taxon>
        <taxon>Glossina</taxon>
    </lineage>
</organism>
<dbReference type="STRING" id="67801.A0A1B0BJY9"/>
<evidence type="ECO:0000313" key="1">
    <source>
        <dbReference type="EnsemblMetazoa" id="GPPI032565-PA"/>
    </source>
</evidence>
<proteinExistence type="predicted"/>
<evidence type="ECO:0000313" key="2">
    <source>
        <dbReference type="Proteomes" id="UP000092460"/>
    </source>
</evidence>